<evidence type="ECO:0000313" key="1">
    <source>
        <dbReference type="EMBL" id="KUN08614.1"/>
    </source>
</evidence>
<organism evidence="1 2">
    <name type="scientific">Streptomyces yokosukanensis</name>
    <dbReference type="NCBI Taxonomy" id="67386"/>
    <lineage>
        <taxon>Bacteria</taxon>
        <taxon>Bacillati</taxon>
        <taxon>Actinomycetota</taxon>
        <taxon>Actinomycetes</taxon>
        <taxon>Kitasatosporales</taxon>
        <taxon>Streptomycetaceae</taxon>
        <taxon>Streptomyces</taxon>
    </lineage>
</organism>
<sequence length="78" mass="8981">MTIKAVDFRTCECGAKRAFEDERVAEKALGRAQAKRHRAGDRRGSRRGLYCENRYYECEFGMYHLTSQSRSEYHGAAA</sequence>
<name>A0A101PBX8_9ACTN</name>
<reference evidence="1 2" key="1">
    <citation type="submission" date="2015-10" db="EMBL/GenBank/DDBJ databases">
        <title>Draft genome sequence of Streptomyces yokosukanensis DSM 40224, type strain for the species Streptomyces yokosukanensis.</title>
        <authorList>
            <person name="Ruckert C."/>
            <person name="Winkler A."/>
            <person name="Kalinowski J."/>
            <person name="Kampfer P."/>
            <person name="Glaeser S."/>
        </authorList>
    </citation>
    <scope>NUCLEOTIDE SEQUENCE [LARGE SCALE GENOMIC DNA]</scope>
    <source>
        <strain evidence="1 2">DSM 40224</strain>
    </source>
</reference>
<dbReference type="RefSeq" id="WP_067120297.1">
    <property type="nucleotide sequence ID" value="NZ_KQ948208.1"/>
</dbReference>
<protein>
    <submittedName>
        <fullName evidence="1">Uncharacterized protein</fullName>
    </submittedName>
</protein>
<dbReference type="STRING" id="67386.AQI95_09690"/>
<evidence type="ECO:0000313" key="2">
    <source>
        <dbReference type="Proteomes" id="UP000053127"/>
    </source>
</evidence>
<accession>A0A101PBX8</accession>
<dbReference type="EMBL" id="LMWN01000008">
    <property type="protein sequence ID" value="KUN08614.1"/>
    <property type="molecule type" value="Genomic_DNA"/>
</dbReference>
<proteinExistence type="predicted"/>
<dbReference type="OrthoDB" id="4237968at2"/>
<gene>
    <name evidence="1" type="ORF">AQI95_09690</name>
</gene>
<comment type="caution">
    <text evidence="1">The sequence shown here is derived from an EMBL/GenBank/DDBJ whole genome shotgun (WGS) entry which is preliminary data.</text>
</comment>
<dbReference type="Proteomes" id="UP000053127">
    <property type="component" value="Unassembled WGS sequence"/>
</dbReference>
<keyword evidence="2" id="KW-1185">Reference proteome</keyword>
<dbReference type="AlphaFoldDB" id="A0A101PBX8"/>